<dbReference type="InterPro" id="IPR036689">
    <property type="entry name" value="ESAT-6-like_sf"/>
</dbReference>
<dbReference type="Proteomes" id="UP000321261">
    <property type="component" value="Unassembled WGS sequence"/>
</dbReference>
<organism evidence="2 3">
    <name type="scientific">Pseudonocardia hierapolitana</name>
    <dbReference type="NCBI Taxonomy" id="1128676"/>
    <lineage>
        <taxon>Bacteria</taxon>
        <taxon>Bacillati</taxon>
        <taxon>Actinomycetota</taxon>
        <taxon>Actinomycetes</taxon>
        <taxon>Pseudonocardiales</taxon>
        <taxon>Pseudonocardiaceae</taxon>
        <taxon>Pseudonocardia</taxon>
    </lineage>
</organism>
<dbReference type="AlphaFoldDB" id="A0A561SSQ2"/>
<accession>A0A561SSQ2</accession>
<protein>
    <submittedName>
        <fullName evidence="2">Uncharacterized protein</fullName>
    </submittedName>
</protein>
<comment type="caution">
    <text evidence="2">The sequence shown here is derived from an EMBL/GenBank/DDBJ whole genome shotgun (WGS) entry which is preliminary data.</text>
</comment>
<reference evidence="2 3" key="1">
    <citation type="submission" date="2019-06" db="EMBL/GenBank/DDBJ databases">
        <title>Sequencing the genomes of 1000 actinobacteria strains.</title>
        <authorList>
            <person name="Klenk H.-P."/>
        </authorList>
    </citation>
    <scope>NUCLEOTIDE SEQUENCE [LARGE SCALE GENOMIC DNA]</scope>
    <source>
        <strain evidence="2 3">DSM 45671</strain>
    </source>
</reference>
<feature type="compositionally biased region" description="Basic and acidic residues" evidence="1">
    <location>
        <begin position="119"/>
        <end position="128"/>
    </location>
</feature>
<sequence length="207" mass="21938">MEARAREIESRLRAIETGVGPQMWRGQAADGFAALLAETGPDLTRLAASYGAASQALATYATELAAAQDAARAAEAEATTASGDRDRATAERDSADAVRHAAAADEARARLDPLAAGDAEQRRADALERASTAGAAVDQADQALRAAQQKADGAADRRDAAAVRCVRELDAASSAGINIRYLTQAQDRTRRAVACRASRRRRREHRR</sequence>
<evidence type="ECO:0000313" key="3">
    <source>
        <dbReference type="Proteomes" id="UP000321261"/>
    </source>
</evidence>
<dbReference type="SUPFAM" id="SSF140453">
    <property type="entry name" value="EsxAB dimer-like"/>
    <property type="match status" value="1"/>
</dbReference>
<feature type="region of interest" description="Disordered" evidence="1">
    <location>
        <begin position="76"/>
        <end position="136"/>
    </location>
</feature>
<feature type="compositionally biased region" description="Basic and acidic residues" evidence="1">
    <location>
        <begin position="83"/>
        <end position="111"/>
    </location>
</feature>
<dbReference type="EMBL" id="VIWU01000001">
    <property type="protein sequence ID" value="TWF77881.1"/>
    <property type="molecule type" value="Genomic_DNA"/>
</dbReference>
<evidence type="ECO:0000313" key="2">
    <source>
        <dbReference type="EMBL" id="TWF77881.1"/>
    </source>
</evidence>
<name>A0A561SSQ2_9PSEU</name>
<proteinExistence type="predicted"/>
<keyword evidence="3" id="KW-1185">Reference proteome</keyword>
<gene>
    <name evidence="2" type="ORF">FHX44_113796</name>
</gene>
<evidence type="ECO:0000256" key="1">
    <source>
        <dbReference type="SAM" id="MobiDB-lite"/>
    </source>
</evidence>
<dbReference type="Gene3D" id="1.10.287.1060">
    <property type="entry name" value="ESAT-6-like"/>
    <property type="match status" value="1"/>
</dbReference>